<feature type="region of interest" description="Disordered" evidence="1">
    <location>
        <begin position="1"/>
        <end position="140"/>
    </location>
</feature>
<feature type="compositionally biased region" description="Basic and acidic residues" evidence="1">
    <location>
        <begin position="41"/>
        <end position="69"/>
    </location>
</feature>
<evidence type="ECO:0000313" key="2">
    <source>
        <dbReference type="EMBL" id="SPO36973.1"/>
    </source>
</evidence>
<accession>A0A5C3EXG9</accession>
<feature type="compositionally biased region" description="Polar residues" evidence="1">
    <location>
        <begin position="18"/>
        <end position="27"/>
    </location>
</feature>
<evidence type="ECO:0000313" key="3">
    <source>
        <dbReference type="Proteomes" id="UP000323386"/>
    </source>
</evidence>
<gene>
    <name evidence="2" type="ORF">PSFLO_02445</name>
</gene>
<protein>
    <submittedName>
        <fullName evidence="2">Uncharacterized protein</fullName>
    </submittedName>
</protein>
<dbReference type="Proteomes" id="UP000323386">
    <property type="component" value="Unassembled WGS sequence"/>
</dbReference>
<dbReference type="AlphaFoldDB" id="A0A5C3EXG9"/>
<name>A0A5C3EXG9_9BASI</name>
<dbReference type="OrthoDB" id="3366454at2759"/>
<proteinExistence type="predicted"/>
<dbReference type="EMBL" id="OOIP01000005">
    <property type="protein sequence ID" value="SPO36973.1"/>
    <property type="molecule type" value="Genomic_DNA"/>
</dbReference>
<keyword evidence="3" id="KW-1185">Reference proteome</keyword>
<feature type="compositionally biased region" description="Basic and acidic residues" evidence="1">
    <location>
        <begin position="89"/>
        <end position="108"/>
    </location>
</feature>
<organism evidence="2 3">
    <name type="scientific">Pseudozyma flocculosa</name>
    <dbReference type="NCBI Taxonomy" id="84751"/>
    <lineage>
        <taxon>Eukaryota</taxon>
        <taxon>Fungi</taxon>
        <taxon>Dikarya</taxon>
        <taxon>Basidiomycota</taxon>
        <taxon>Ustilaginomycotina</taxon>
        <taxon>Ustilaginomycetes</taxon>
        <taxon>Ustilaginales</taxon>
        <taxon>Ustilaginaceae</taxon>
        <taxon>Pseudozyma</taxon>
    </lineage>
</organism>
<evidence type="ECO:0000256" key="1">
    <source>
        <dbReference type="SAM" id="MobiDB-lite"/>
    </source>
</evidence>
<reference evidence="2 3" key="1">
    <citation type="submission" date="2018-03" db="EMBL/GenBank/DDBJ databases">
        <authorList>
            <person name="Guldener U."/>
        </authorList>
    </citation>
    <scope>NUCLEOTIDE SEQUENCE [LARGE SCALE GENOMIC DNA]</scope>
    <source>
        <strain evidence="2 3">DAOM196992</strain>
    </source>
</reference>
<sequence>MDALAGHPKAIRIAGRRMSQSGNNPIKSPNAAKGPTPSTSPEDHVDDIHMRTPADYPRPKDPNEAEEHQQQQQPPLDDDESNKDRRRKREDGRKKGMSSEEARLRKMEAPAVLGKGGPGRRMSGSTAGVRISQPAGKMMS</sequence>